<name>A0A914PZJ4_9BILA</name>
<evidence type="ECO:0000259" key="2">
    <source>
        <dbReference type="PROSITE" id="PS51716"/>
    </source>
</evidence>
<dbReference type="InterPro" id="IPR030385">
    <property type="entry name" value="G_IRG_dom"/>
</dbReference>
<dbReference type="Gene3D" id="3.40.50.300">
    <property type="entry name" value="P-loop containing nucleotide triphosphate hydrolases"/>
    <property type="match status" value="1"/>
</dbReference>
<dbReference type="WBParaSite" id="PDA_v2.g2430.t1">
    <property type="protein sequence ID" value="PDA_v2.g2430.t1"/>
    <property type="gene ID" value="PDA_v2.g2430"/>
</dbReference>
<accession>A0A914PZJ4</accession>
<proteinExistence type="inferred from homology"/>
<dbReference type="AlphaFoldDB" id="A0A914PZJ4"/>
<feature type="domain" description="IRG-type G" evidence="2">
    <location>
        <begin position="46"/>
        <end position="238"/>
    </location>
</feature>
<evidence type="ECO:0000313" key="4">
    <source>
        <dbReference type="WBParaSite" id="PDA_v2.g2430.t1"/>
    </source>
</evidence>
<dbReference type="PANTHER" id="PTHR14143">
    <property type="entry name" value="INTERFERON-INDUCIBLE GTPASE FAMILY MEMBER"/>
    <property type="match status" value="1"/>
</dbReference>
<evidence type="ECO:0000313" key="3">
    <source>
        <dbReference type="Proteomes" id="UP000887578"/>
    </source>
</evidence>
<sequence>MKQFSQSRNDFFDYVKNKPENDIVVPENLEETIQKAKRDLKLDTRNCYNFAFIGHTCSGKSSLINAIRGLKDDHPKAAKVGITETTHEIQPYTFEDPQYSHVKIYDIPGAGTLTHNAESYYHDKCLCAFDCLIILTQDTLAQDEINFAIQSLRYNQSIAFVRSKCDIVLYNALIKGEISQIDQQAVKHYISEMSDFYVEEIQRVDKPELCRVPCFFLSAYSLRNLIRGEKPAAVYHEKNFIDYMQAKSKWSRNIQQH</sequence>
<dbReference type="PROSITE" id="PS51716">
    <property type="entry name" value="G_IRG"/>
    <property type="match status" value="1"/>
</dbReference>
<dbReference type="PANTHER" id="PTHR14143:SF1">
    <property type="entry name" value="IRG-TYPE G DOMAIN-CONTAINING PROTEIN"/>
    <property type="match status" value="1"/>
</dbReference>
<dbReference type="Proteomes" id="UP000887578">
    <property type="component" value="Unplaced"/>
</dbReference>
<evidence type="ECO:0000256" key="1">
    <source>
        <dbReference type="ARBA" id="ARBA00005429"/>
    </source>
</evidence>
<keyword evidence="3" id="KW-1185">Reference proteome</keyword>
<comment type="similarity">
    <text evidence="1">Belongs to the TRAFAC class dynamin-like GTPase superfamily. IRG family.</text>
</comment>
<dbReference type="GO" id="GO:0016020">
    <property type="term" value="C:membrane"/>
    <property type="evidence" value="ECO:0007669"/>
    <property type="project" value="InterPro"/>
</dbReference>
<dbReference type="GO" id="GO:0005525">
    <property type="term" value="F:GTP binding"/>
    <property type="evidence" value="ECO:0007669"/>
    <property type="project" value="InterPro"/>
</dbReference>
<reference evidence="4" key="1">
    <citation type="submission" date="2022-11" db="UniProtKB">
        <authorList>
            <consortium name="WormBaseParasite"/>
        </authorList>
    </citation>
    <scope>IDENTIFICATION</scope>
</reference>
<dbReference type="Pfam" id="PF05049">
    <property type="entry name" value="IIGP"/>
    <property type="match status" value="1"/>
</dbReference>
<protein>
    <submittedName>
        <fullName evidence="4">IRG-type G domain-containing protein</fullName>
    </submittedName>
</protein>
<organism evidence="3 4">
    <name type="scientific">Panagrolaimus davidi</name>
    <dbReference type="NCBI Taxonomy" id="227884"/>
    <lineage>
        <taxon>Eukaryota</taxon>
        <taxon>Metazoa</taxon>
        <taxon>Ecdysozoa</taxon>
        <taxon>Nematoda</taxon>
        <taxon>Chromadorea</taxon>
        <taxon>Rhabditida</taxon>
        <taxon>Tylenchina</taxon>
        <taxon>Panagrolaimomorpha</taxon>
        <taxon>Panagrolaimoidea</taxon>
        <taxon>Panagrolaimidae</taxon>
        <taxon>Panagrolaimus</taxon>
    </lineage>
</organism>
<dbReference type="SUPFAM" id="SSF52540">
    <property type="entry name" value="P-loop containing nucleoside triphosphate hydrolases"/>
    <property type="match status" value="1"/>
</dbReference>
<dbReference type="InterPro" id="IPR027417">
    <property type="entry name" value="P-loop_NTPase"/>
</dbReference>
<dbReference type="InterPro" id="IPR007743">
    <property type="entry name" value="Immunity-related_GTPase-like"/>
</dbReference>